<dbReference type="Proteomes" id="UP001190926">
    <property type="component" value="Unassembled WGS sequence"/>
</dbReference>
<protein>
    <recommendedName>
        <fullName evidence="4">Wall-associated receptor kinase galacturonan-binding domain-containing protein</fullName>
    </recommendedName>
</protein>
<dbReference type="GO" id="GO:0030247">
    <property type="term" value="F:polysaccharide binding"/>
    <property type="evidence" value="ECO:0007669"/>
    <property type="project" value="InterPro"/>
</dbReference>
<dbReference type="GO" id="GO:0016020">
    <property type="term" value="C:membrane"/>
    <property type="evidence" value="ECO:0007669"/>
    <property type="project" value="UniProtKB-SubCell"/>
</dbReference>
<evidence type="ECO:0000313" key="5">
    <source>
        <dbReference type="EMBL" id="KAH6823153.1"/>
    </source>
</evidence>
<proteinExistence type="predicted"/>
<evidence type="ECO:0000256" key="3">
    <source>
        <dbReference type="SAM" id="SignalP"/>
    </source>
</evidence>
<dbReference type="Pfam" id="PF13947">
    <property type="entry name" value="GUB_WAK_bind"/>
    <property type="match status" value="1"/>
</dbReference>
<dbReference type="EMBL" id="SDAM02001008">
    <property type="protein sequence ID" value="KAH6823153.1"/>
    <property type="molecule type" value="Genomic_DNA"/>
</dbReference>
<dbReference type="PANTHER" id="PTHR33138:SF30">
    <property type="entry name" value="LEAF RUST 10 DISEASE-RESISTANCE LOCUS RECEPTOR-LIKE PROTEIN KINASE-LIKE 2.7"/>
    <property type="match status" value="1"/>
</dbReference>
<keyword evidence="6" id="KW-1185">Reference proteome</keyword>
<feature type="domain" description="Wall-associated receptor kinase galacturonan-binding" evidence="4">
    <location>
        <begin position="29"/>
        <end position="88"/>
    </location>
</feature>
<evidence type="ECO:0000259" key="4">
    <source>
        <dbReference type="Pfam" id="PF13947"/>
    </source>
</evidence>
<comment type="caution">
    <text evidence="5">The sequence shown here is derived from an EMBL/GenBank/DDBJ whole genome shotgun (WGS) entry which is preliminary data.</text>
</comment>
<name>A0AAD4IX31_PERFH</name>
<evidence type="ECO:0000313" key="6">
    <source>
        <dbReference type="Proteomes" id="UP001190926"/>
    </source>
</evidence>
<dbReference type="AlphaFoldDB" id="A0AAD4IX31"/>
<accession>A0AAD4IX31</accession>
<dbReference type="PANTHER" id="PTHR33138">
    <property type="entry name" value="OS01G0690200 PROTEIN"/>
    <property type="match status" value="1"/>
</dbReference>
<feature type="chain" id="PRO_5042070179" description="Wall-associated receptor kinase galacturonan-binding domain-containing protein" evidence="3">
    <location>
        <begin position="28"/>
        <end position="256"/>
    </location>
</feature>
<dbReference type="InterPro" id="IPR025287">
    <property type="entry name" value="WAK_GUB"/>
</dbReference>
<comment type="subcellular location">
    <subcellularLocation>
        <location evidence="1">Membrane</location>
        <topology evidence="1">Single-pass membrane protein</topology>
    </subcellularLocation>
</comment>
<feature type="signal peptide" evidence="3">
    <location>
        <begin position="1"/>
        <end position="27"/>
    </location>
</feature>
<evidence type="ECO:0000256" key="1">
    <source>
        <dbReference type="ARBA" id="ARBA00004167"/>
    </source>
</evidence>
<organism evidence="5 6">
    <name type="scientific">Perilla frutescens var. hirtella</name>
    <name type="common">Perilla citriodora</name>
    <name type="synonym">Perilla setoyensis</name>
    <dbReference type="NCBI Taxonomy" id="608512"/>
    <lineage>
        <taxon>Eukaryota</taxon>
        <taxon>Viridiplantae</taxon>
        <taxon>Streptophyta</taxon>
        <taxon>Embryophyta</taxon>
        <taxon>Tracheophyta</taxon>
        <taxon>Spermatophyta</taxon>
        <taxon>Magnoliopsida</taxon>
        <taxon>eudicotyledons</taxon>
        <taxon>Gunneridae</taxon>
        <taxon>Pentapetalae</taxon>
        <taxon>asterids</taxon>
        <taxon>lamiids</taxon>
        <taxon>Lamiales</taxon>
        <taxon>Lamiaceae</taxon>
        <taxon>Nepetoideae</taxon>
        <taxon>Elsholtzieae</taxon>
        <taxon>Perilla</taxon>
    </lineage>
</organism>
<keyword evidence="2 3" id="KW-0732">Signal</keyword>
<sequence length="256" mass="28861">MAGVIVLTSSSVLMILLLIHLFETCVANCPPSSCGVFHNISYPFRLKDDPKHCGERRAELACEKNVTFFYLNSHKYYVKAISNHSQELPEFDFPTIRVVDASIKINDTCSFPTYSLYPGSFSTDDYYIQFGDSWPIYFMSCPQALKINSSVLNLVETTHDCASSNSSSHSHPRFTYIRVGGSMKVSDLTDMCTVDMIVMASMSWETYLFENVSVSLSDIHDSLLNGFELMFCRGCKTTNWGKNGSYIYICVKFALN</sequence>
<gene>
    <name evidence="5" type="ORF">C2S53_011326</name>
</gene>
<evidence type="ECO:0000256" key="2">
    <source>
        <dbReference type="ARBA" id="ARBA00022729"/>
    </source>
</evidence>
<reference evidence="5 6" key="1">
    <citation type="journal article" date="2021" name="Nat. Commun.">
        <title>Incipient diploidization of the medicinal plant Perilla within 10,000 years.</title>
        <authorList>
            <person name="Zhang Y."/>
            <person name="Shen Q."/>
            <person name="Leng L."/>
            <person name="Zhang D."/>
            <person name="Chen S."/>
            <person name="Shi Y."/>
            <person name="Ning Z."/>
            <person name="Chen S."/>
        </authorList>
    </citation>
    <scope>NUCLEOTIDE SEQUENCE [LARGE SCALE GENOMIC DNA]</scope>
    <source>
        <strain evidence="6">cv. PC099</strain>
    </source>
</reference>